<name>A0A383CCJ5_9ZZZZ</name>
<accession>A0A383CCJ5</accession>
<dbReference type="EMBL" id="UINC01207673">
    <property type="protein sequence ID" value="SVE29864.1"/>
    <property type="molecule type" value="Genomic_DNA"/>
</dbReference>
<organism evidence="1">
    <name type="scientific">marine metagenome</name>
    <dbReference type="NCBI Taxonomy" id="408172"/>
    <lineage>
        <taxon>unclassified sequences</taxon>
        <taxon>metagenomes</taxon>
        <taxon>ecological metagenomes</taxon>
    </lineage>
</organism>
<proteinExistence type="predicted"/>
<gene>
    <name evidence="1" type="ORF">METZ01_LOCUS482718</name>
</gene>
<protein>
    <recommendedName>
        <fullName evidence="2">Lipoprotein</fullName>
    </recommendedName>
</protein>
<dbReference type="AlphaFoldDB" id="A0A383CCJ5"/>
<dbReference type="PROSITE" id="PS51257">
    <property type="entry name" value="PROKAR_LIPOPROTEIN"/>
    <property type="match status" value="1"/>
</dbReference>
<evidence type="ECO:0008006" key="2">
    <source>
        <dbReference type="Google" id="ProtNLM"/>
    </source>
</evidence>
<sequence>MSGMPRLTILPLVFLSLIACTAYPVAVAVPVLGIIGEGSEIYEGQTVGLASGSISLTGIVTGTRCHGNYKYTFLSPNGVGSTGLAAIQCQDGRLATIQFTTESSEEGWGFTEDNKGDPFIFTFGKTDSETVEIYKQVMLRKKL</sequence>
<reference evidence="1" key="1">
    <citation type="submission" date="2018-05" db="EMBL/GenBank/DDBJ databases">
        <authorList>
            <person name="Lanie J.A."/>
            <person name="Ng W.-L."/>
            <person name="Kazmierczak K.M."/>
            <person name="Andrzejewski T.M."/>
            <person name="Davidsen T.M."/>
            <person name="Wayne K.J."/>
            <person name="Tettelin H."/>
            <person name="Glass J.I."/>
            <person name="Rusch D."/>
            <person name="Podicherti R."/>
            <person name="Tsui H.-C.T."/>
            <person name="Winkler M.E."/>
        </authorList>
    </citation>
    <scope>NUCLEOTIDE SEQUENCE</scope>
</reference>
<evidence type="ECO:0000313" key="1">
    <source>
        <dbReference type="EMBL" id="SVE29864.1"/>
    </source>
</evidence>